<name>A0A542ZHG2_9MICO</name>
<keyword evidence="10 11" id="KW-0472">Membrane</keyword>
<evidence type="ECO:0000256" key="1">
    <source>
        <dbReference type="ARBA" id="ARBA00022448"/>
    </source>
</evidence>
<dbReference type="NCBIfam" id="NF001454">
    <property type="entry name" value="PRK00315.1"/>
    <property type="match status" value="1"/>
</dbReference>
<dbReference type="Proteomes" id="UP000319514">
    <property type="component" value="Unassembled WGS sequence"/>
</dbReference>
<evidence type="ECO:0000256" key="8">
    <source>
        <dbReference type="ARBA" id="ARBA00022989"/>
    </source>
</evidence>
<dbReference type="NCBIfam" id="TIGR00681">
    <property type="entry name" value="kdpC"/>
    <property type="match status" value="1"/>
</dbReference>
<evidence type="ECO:0000256" key="5">
    <source>
        <dbReference type="ARBA" id="ARBA00022741"/>
    </source>
</evidence>
<dbReference type="AlphaFoldDB" id="A0A542ZHG2"/>
<comment type="function">
    <text evidence="11">Part of the high-affinity ATP-driven potassium transport (or Kdp) system, which catalyzes the hydrolysis of ATP coupled with the electrogenic transport of potassium into the cytoplasm. This subunit acts as a catalytic chaperone that increases the ATP-binding affinity of the ATP-hydrolyzing subunit KdpB by the formation of a transient KdpB/KdpC/ATP ternary complex.</text>
</comment>
<evidence type="ECO:0000256" key="9">
    <source>
        <dbReference type="ARBA" id="ARBA00023065"/>
    </source>
</evidence>
<dbReference type="GO" id="GO:0005886">
    <property type="term" value="C:plasma membrane"/>
    <property type="evidence" value="ECO:0007669"/>
    <property type="project" value="UniProtKB-SubCell"/>
</dbReference>
<protein>
    <recommendedName>
        <fullName evidence="11">Potassium-transporting ATPase KdpC subunit</fullName>
    </recommendedName>
    <alternativeName>
        <fullName evidence="11">ATP phosphohydrolase [potassium-transporting] C chain</fullName>
    </alternativeName>
    <alternativeName>
        <fullName evidence="11">Potassium-binding and translocating subunit C</fullName>
    </alternativeName>
    <alternativeName>
        <fullName evidence="11">Potassium-translocating ATPase C chain</fullName>
    </alternativeName>
</protein>
<organism evidence="12 13">
    <name type="scientific">Oryzihumus leptocrescens</name>
    <dbReference type="NCBI Taxonomy" id="297536"/>
    <lineage>
        <taxon>Bacteria</taxon>
        <taxon>Bacillati</taxon>
        <taxon>Actinomycetota</taxon>
        <taxon>Actinomycetes</taxon>
        <taxon>Micrococcales</taxon>
        <taxon>Intrasporangiaceae</taxon>
        <taxon>Oryzihumus</taxon>
    </lineage>
</organism>
<dbReference type="InterPro" id="IPR003820">
    <property type="entry name" value="KdpC"/>
</dbReference>
<keyword evidence="2 11" id="KW-1003">Cell membrane</keyword>
<keyword evidence="1 11" id="KW-0813">Transport</keyword>
<keyword evidence="6 11" id="KW-0067">ATP-binding</keyword>
<evidence type="ECO:0000256" key="3">
    <source>
        <dbReference type="ARBA" id="ARBA00022538"/>
    </source>
</evidence>
<evidence type="ECO:0000256" key="7">
    <source>
        <dbReference type="ARBA" id="ARBA00022958"/>
    </source>
</evidence>
<dbReference type="GO" id="GO:0005524">
    <property type="term" value="F:ATP binding"/>
    <property type="evidence" value="ECO:0007669"/>
    <property type="project" value="UniProtKB-UniRule"/>
</dbReference>
<evidence type="ECO:0000313" key="13">
    <source>
        <dbReference type="Proteomes" id="UP000319514"/>
    </source>
</evidence>
<comment type="subcellular location">
    <subcellularLocation>
        <location evidence="11">Cell membrane</location>
        <topology evidence="11">Single-pass membrane protein</topology>
    </subcellularLocation>
</comment>
<evidence type="ECO:0000256" key="10">
    <source>
        <dbReference type="ARBA" id="ARBA00023136"/>
    </source>
</evidence>
<dbReference type="EMBL" id="VFOQ01000001">
    <property type="protein sequence ID" value="TQL59765.1"/>
    <property type="molecule type" value="Genomic_DNA"/>
</dbReference>
<evidence type="ECO:0000256" key="11">
    <source>
        <dbReference type="HAMAP-Rule" id="MF_00276"/>
    </source>
</evidence>
<accession>A0A542ZHG2</accession>
<sequence>MTFMRQLGASARMMLLLTLLLGAIYPAAIWGVGQVVRPSAANGSLVEHGGHVVGSSLIGQTFTAPQWFQGRPSAVDYSGDASAASNLPADDPRQVKAVAERKAALLKANPQATGAIPADALTASGSGLDPHISVAYALWQVPRVAAARHLSADQVRTLVDEHTQGRSLGFLGQPRVNVLELNVALASLGSR</sequence>
<keyword evidence="5 11" id="KW-0547">Nucleotide-binding</keyword>
<gene>
    <name evidence="11" type="primary">kdpC</name>
    <name evidence="12" type="ORF">FB474_1131</name>
</gene>
<evidence type="ECO:0000256" key="6">
    <source>
        <dbReference type="ARBA" id="ARBA00022840"/>
    </source>
</evidence>
<evidence type="ECO:0000256" key="4">
    <source>
        <dbReference type="ARBA" id="ARBA00022692"/>
    </source>
</evidence>
<proteinExistence type="inferred from homology"/>
<evidence type="ECO:0000313" key="12">
    <source>
        <dbReference type="EMBL" id="TQL59765.1"/>
    </source>
</evidence>
<dbReference type="GO" id="GO:0008556">
    <property type="term" value="F:P-type potassium transmembrane transporter activity"/>
    <property type="evidence" value="ECO:0007669"/>
    <property type="project" value="InterPro"/>
</dbReference>
<dbReference type="OrthoDB" id="9788285at2"/>
<keyword evidence="7 11" id="KW-0630">Potassium</keyword>
<dbReference type="HAMAP" id="MF_00276">
    <property type="entry name" value="KdpC"/>
    <property type="match status" value="1"/>
</dbReference>
<evidence type="ECO:0000256" key="2">
    <source>
        <dbReference type="ARBA" id="ARBA00022475"/>
    </source>
</evidence>
<dbReference type="PIRSF" id="PIRSF001296">
    <property type="entry name" value="K_ATPase_KdpC"/>
    <property type="match status" value="1"/>
</dbReference>
<comment type="caution">
    <text evidence="12">The sequence shown here is derived from an EMBL/GenBank/DDBJ whole genome shotgun (WGS) entry which is preliminary data.</text>
</comment>
<keyword evidence="13" id="KW-1185">Reference proteome</keyword>
<comment type="subunit">
    <text evidence="11">The system is composed of three essential subunits: KdpA, KdpB and KdpC.</text>
</comment>
<dbReference type="RefSeq" id="WP_141787740.1">
    <property type="nucleotide sequence ID" value="NZ_BAAAKX010000004.1"/>
</dbReference>
<dbReference type="Pfam" id="PF02669">
    <property type="entry name" value="KdpC"/>
    <property type="match status" value="1"/>
</dbReference>
<keyword evidence="4 11" id="KW-0812">Transmembrane</keyword>
<reference evidence="12 13" key="1">
    <citation type="submission" date="2019-06" db="EMBL/GenBank/DDBJ databases">
        <title>Sequencing the genomes of 1000 actinobacteria strains.</title>
        <authorList>
            <person name="Klenk H.-P."/>
        </authorList>
    </citation>
    <scope>NUCLEOTIDE SEQUENCE [LARGE SCALE GENOMIC DNA]</scope>
    <source>
        <strain evidence="12 13">DSM 18082</strain>
    </source>
</reference>
<keyword evidence="9 11" id="KW-0406">Ion transport</keyword>
<keyword evidence="3 11" id="KW-0633">Potassium transport</keyword>
<comment type="similarity">
    <text evidence="11">Belongs to the KdpC family.</text>
</comment>
<keyword evidence="8 11" id="KW-1133">Transmembrane helix</keyword>
<dbReference type="PANTHER" id="PTHR30042:SF2">
    <property type="entry name" value="POTASSIUM-TRANSPORTING ATPASE KDPC SUBUNIT"/>
    <property type="match status" value="1"/>
</dbReference>
<dbReference type="PANTHER" id="PTHR30042">
    <property type="entry name" value="POTASSIUM-TRANSPORTING ATPASE C CHAIN"/>
    <property type="match status" value="1"/>
</dbReference>